<evidence type="ECO:0000256" key="2">
    <source>
        <dbReference type="ARBA" id="ARBA00022448"/>
    </source>
</evidence>
<dbReference type="PROSITE" id="PS50893">
    <property type="entry name" value="ABC_TRANSPORTER_2"/>
    <property type="match status" value="1"/>
</dbReference>
<comment type="similarity">
    <text evidence="1">Belongs to the ABC transporter superfamily.</text>
</comment>
<feature type="domain" description="ABC transporter" evidence="5">
    <location>
        <begin position="3"/>
        <end position="244"/>
    </location>
</feature>
<dbReference type="InterPro" id="IPR003439">
    <property type="entry name" value="ABC_transporter-like_ATP-bd"/>
</dbReference>
<keyword evidence="3" id="KW-0547">Nucleotide-binding</keyword>
<dbReference type="AlphaFoldDB" id="A0AAX1RYW9"/>
<dbReference type="Pfam" id="PF00005">
    <property type="entry name" value="ABC_tran"/>
    <property type="match status" value="1"/>
</dbReference>
<evidence type="ECO:0000259" key="5">
    <source>
        <dbReference type="PROSITE" id="PS50893"/>
    </source>
</evidence>
<keyword evidence="2" id="KW-0813">Transport</keyword>
<evidence type="ECO:0000256" key="4">
    <source>
        <dbReference type="ARBA" id="ARBA00022840"/>
    </source>
</evidence>
<dbReference type="InterPro" id="IPR027417">
    <property type="entry name" value="P-loop_NTPase"/>
</dbReference>
<sequence>MLFSVKALEKQKAGRQILSDVTWEVNEGERWLVYGLNGAGKSTLLNIINAYDFATSGEVSLFGMIPGQQGYSAHAVRERIGFVSGGLRERFAEGEYVIDIVLSGLYKSVGLYQKPTEADIKAANHMLTTLNIEKFAHQHFGLLSTGEQQRVLIARAMMGVPRLLILDEPCNGLDFVSRESFIDTLKQLYRNFPQTAVIYVTHFIEEVTSDFTHALLLTEGTVQCSGHIEDVLTSHHLSRLFNMPIKLYQHHRRFQIVRI</sequence>
<dbReference type="InterPro" id="IPR050153">
    <property type="entry name" value="Metal_Ion_Import_ABC"/>
</dbReference>
<dbReference type="Proteomes" id="UP000256337">
    <property type="component" value="Unassembled WGS sequence"/>
</dbReference>
<dbReference type="GO" id="GO:0016887">
    <property type="term" value="F:ATP hydrolysis activity"/>
    <property type="evidence" value="ECO:0007669"/>
    <property type="project" value="InterPro"/>
</dbReference>
<comment type="caution">
    <text evidence="6">The sequence shown here is derived from an EMBL/GenBank/DDBJ whole genome shotgun (WGS) entry which is preliminary data.</text>
</comment>
<dbReference type="RefSeq" id="WP_115857018.1">
    <property type="nucleotide sequence ID" value="NZ_CAJUZR010000006.1"/>
</dbReference>
<proteinExistence type="inferred from homology"/>
<dbReference type="EMBL" id="QKYD01000013">
    <property type="protein sequence ID" value="REI25363.1"/>
    <property type="molecule type" value="Genomic_DNA"/>
</dbReference>
<dbReference type="SMART" id="SM00382">
    <property type="entry name" value="AAA"/>
    <property type="match status" value="1"/>
</dbReference>
<evidence type="ECO:0000256" key="3">
    <source>
        <dbReference type="ARBA" id="ARBA00022741"/>
    </source>
</evidence>
<gene>
    <name evidence="6" type="ORF">DOS76_00335</name>
</gene>
<reference evidence="6 7" key="1">
    <citation type="journal article" date="2018" name="Vet. Microbiol.">
        <title>Characterisation of Staphylococcus felis isolated from cats using whole genome sequencing.</title>
        <authorList>
            <person name="Worthing K."/>
            <person name="Pang S."/>
            <person name="Trott D.J."/>
            <person name="Abraham S."/>
            <person name="Coombs G.W."/>
            <person name="Jordan D."/>
            <person name="McIntyre L."/>
            <person name="Davies M.R."/>
            <person name="Norris J."/>
        </authorList>
    </citation>
    <scope>NUCLEOTIDE SEQUENCE [LARGE SCALE GENOMIC DNA]</scope>
    <source>
        <strain evidence="6 7">F25</strain>
    </source>
</reference>
<name>A0AAX1RYW9_9STAP</name>
<dbReference type="PANTHER" id="PTHR42734">
    <property type="entry name" value="METAL TRANSPORT SYSTEM ATP-BINDING PROTEIN TM_0124-RELATED"/>
    <property type="match status" value="1"/>
</dbReference>
<protein>
    <submittedName>
        <fullName evidence="6">ABC transporter ATP-binding protein</fullName>
    </submittedName>
</protein>
<dbReference type="SUPFAM" id="SSF52540">
    <property type="entry name" value="P-loop containing nucleoside triphosphate hydrolases"/>
    <property type="match status" value="1"/>
</dbReference>
<dbReference type="Gene3D" id="3.40.50.300">
    <property type="entry name" value="P-loop containing nucleotide triphosphate hydrolases"/>
    <property type="match status" value="1"/>
</dbReference>
<keyword evidence="4 6" id="KW-0067">ATP-binding</keyword>
<evidence type="ECO:0000313" key="7">
    <source>
        <dbReference type="Proteomes" id="UP000256337"/>
    </source>
</evidence>
<accession>A0AAX1RYW9</accession>
<evidence type="ECO:0000256" key="1">
    <source>
        <dbReference type="ARBA" id="ARBA00005417"/>
    </source>
</evidence>
<organism evidence="6 7">
    <name type="scientific">Staphylococcus felis</name>
    <dbReference type="NCBI Taxonomy" id="46127"/>
    <lineage>
        <taxon>Bacteria</taxon>
        <taxon>Bacillati</taxon>
        <taxon>Bacillota</taxon>
        <taxon>Bacilli</taxon>
        <taxon>Bacillales</taxon>
        <taxon>Staphylococcaceae</taxon>
        <taxon>Staphylococcus</taxon>
    </lineage>
</organism>
<dbReference type="PANTHER" id="PTHR42734:SF17">
    <property type="entry name" value="METAL TRANSPORT SYSTEM ATP-BINDING PROTEIN TM_0124-RELATED"/>
    <property type="match status" value="1"/>
</dbReference>
<evidence type="ECO:0000313" key="6">
    <source>
        <dbReference type="EMBL" id="REI25363.1"/>
    </source>
</evidence>
<dbReference type="InterPro" id="IPR003593">
    <property type="entry name" value="AAA+_ATPase"/>
</dbReference>
<dbReference type="GO" id="GO:0005524">
    <property type="term" value="F:ATP binding"/>
    <property type="evidence" value="ECO:0007669"/>
    <property type="project" value="UniProtKB-KW"/>
</dbReference>